<accession>A0A0S2K8N3</accession>
<gene>
    <name evidence="2" type="ORF">PP2015_3919</name>
</gene>
<evidence type="ECO:0000259" key="1">
    <source>
        <dbReference type="PROSITE" id="PS50943"/>
    </source>
</evidence>
<reference evidence="2 3" key="1">
    <citation type="submission" date="2015-11" db="EMBL/GenBank/DDBJ databases">
        <authorList>
            <person name="Zhang Y."/>
            <person name="Guo Z."/>
        </authorList>
    </citation>
    <scope>NUCLEOTIDE SEQUENCE [LARGE SCALE GENOMIC DNA]</scope>
    <source>
        <strain evidence="2 3">KCTC 12086</strain>
    </source>
</reference>
<dbReference type="KEGG" id="pphe:PP2015_3919"/>
<dbReference type="Pfam" id="PF12268">
    <property type="entry name" value="DUF3612"/>
    <property type="match status" value="1"/>
</dbReference>
<dbReference type="InterPro" id="IPR010982">
    <property type="entry name" value="Lambda_DNA-bd_dom_sf"/>
</dbReference>
<evidence type="ECO:0000313" key="2">
    <source>
        <dbReference type="EMBL" id="ALO44387.1"/>
    </source>
</evidence>
<dbReference type="PATRIC" id="fig|161398.10.peg.4011"/>
<dbReference type="CDD" id="cd00093">
    <property type="entry name" value="HTH_XRE"/>
    <property type="match status" value="1"/>
</dbReference>
<dbReference type="SUPFAM" id="SSF47413">
    <property type="entry name" value="lambda repressor-like DNA-binding domains"/>
    <property type="match status" value="1"/>
</dbReference>
<dbReference type="EMBL" id="CP013188">
    <property type="protein sequence ID" value="ALO44387.1"/>
    <property type="molecule type" value="Genomic_DNA"/>
</dbReference>
<dbReference type="PROSITE" id="PS50943">
    <property type="entry name" value="HTH_CROC1"/>
    <property type="match status" value="1"/>
</dbReference>
<dbReference type="SMART" id="SM00530">
    <property type="entry name" value="HTH_XRE"/>
    <property type="match status" value="1"/>
</dbReference>
<name>A0A0S2K8N3_9GAMM</name>
<dbReference type="AlphaFoldDB" id="A0A0S2K8N3"/>
<proteinExistence type="predicted"/>
<sequence>MRKSHFLGTKIRNLRKRNHLTLEDLSSRCVRVDAYSAPSVSYLSMIERGKRTPSQEMLENLAQVFQKPVEWFLDSEPEKDTITPDKGRSGGITGMALEPNFLFSNDILQIAIPEMLSQTGISGRQFAHLLIRAHQEHHQNHFPDLERAAEEVGNKNLYLTSNDLIRIAQEKGLEIKWFNEKAKHNEVKQVNKSRLVSSFLRSPNIVFLNEKLKNKESRLKYDLAVHIGHAVLHNQDGVKCILSIGGAEQKETELHTTPNAQDILQAWQDFEASFFAGALLCPKAPFRQLLDSYGYDISVHKQLDISVSVAMRRMTVVSPYPHWHYFDAYKPGKLKAVYRGNGIPLPWGNMRQVEDPCQHWAVFRKFGEMSRESSAQLSILSVDGKTRLYCCESVLVEDLAGAKHVLCMGIDLNPAIDAQGTDAQAVVENLQALCIKHGGSTVVPHNIRQQLLSVARILNINWIERGLASELRVICIRGNSCPRKPGCYGKCKNGKMTQSIEYITKPPQDTRFSEN</sequence>
<evidence type="ECO:0000313" key="3">
    <source>
        <dbReference type="Proteomes" id="UP000061457"/>
    </source>
</evidence>
<feature type="domain" description="HTH cro/C1-type" evidence="1">
    <location>
        <begin position="11"/>
        <end position="72"/>
    </location>
</feature>
<dbReference type="STRING" id="161398.PP2015_3919"/>
<dbReference type="InterPro" id="IPR001387">
    <property type="entry name" value="Cro/C1-type_HTH"/>
</dbReference>
<dbReference type="Pfam" id="PF01381">
    <property type="entry name" value="HTH_3"/>
    <property type="match status" value="1"/>
</dbReference>
<organism evidence="2 3">
    <name type="scientific">Pseudoalteromonas phenolica</name>
    <dbReference type="NCBI Taxonomy" id="161398"/>
    <lineage>
        <taxon>Bacteria</taxon>
        <taxon>Pseudomonadati</taxon>
        <taxon>Pseudomonadota</taxon>
        <taxon>Gammaproteobacteria</taxon>
        <taxon>Alteromonadales</taxon>
        <taxon>Pseudoalteromonadaceae</taxon>
        <taxon>Pseudoalteromonas</taxon>
    </lineage>
</organism>
<dbReference type="Gene3D" id="1.10.260.40">
    <property type="entry name" value="lambda repressor-like DNA-binding domains"/>
    <property type="match status" value="1"/>
</dbReference>
<dbReference type="Proteomes" id="UP000061457">
    <property type="component" value="Chromosome II"/>
</dbReference>
<protein>
    <submittedName>
        <fullName evidence="2">Putative transcriptional regulator</fullName>
    </submittedName>
</protein>
<dbReference type="InterPro" id="IPR022055">
    <property type="entry name" value="DUF3612"/>
</dbReference>
<keyword evidence="3" id="KW-1185">Reference proteome</keyword>
<dbReference type="GO" id="GO:0003677">
    <property type="term" value="F:DNA binding"/>
    <property type="evidence" value="ECO:0007669"/>
    <property type="project" value="InterPro"/>
</dbReference>